<gene>
    <name evidence="8" type="ORF">F9817_06725</name>
</gene>
<evidence type="ECO:0000313" key="9">
    <source>
        <dbReference type="Proteomes" id="UP000462621"/>
    </source>
</evidence>
<keyword evidence="2" id="KW-1003">Cell membrane</keyword>
<feature type="transmembrane region" description="Helical" evidence="6">
    <location>
        <begin position="286"/>
        <end position="306"/>
    </location>
</feature>
<feature type="domain" description="Type II secretion system protein GspF" evidence="7">
    <location>
        <begin position="173"/>
        <end position="300"/>
    </location>
</feature>
<dbReference type="Proteomes" id="UP000462621">
    <property type="component" value="Unassembled WGS sequence"/>
</dbReference>
<name>A0A7X4RTX8_9VIBR</name>
<dbReference type="InterPro" id="IPR018076">
    <property type="entry name" value="T2SS_GspF_dom"/>
</dbReference>
<evidence type="ECO:0000256" key="4">
    <source>
        <dbReference type="ARBA" id="ARBA00022989"/>
    </source>
</evidence>
<accession>A0A7X4RTX8</accession>
<proteinExistence type="predicted"/>
<dbReference type="AlphaFoldDB" id="A0A7X4RTX8"/>
<comment type="subcellular location">
    <subcellularLocation>
        <location evidence="1">Cell membrane</location>
        <topology evidence="1">Multi-pass membrane protein</topology>
    </subcellularLocation>
</comment>
<evidence type="ECO:0000256" key="1">
    <source>
        <dbReference type="ARBA" id="ARBA00004651"/>
    </source>
</evidence>
<feature type="transmembrane region" description="Helical" evidence="6">
    <location>
        <begin position="131"/>
        <end position="154"/>
    </location>
</feature>
<dbReference type="RefSeq" id="WP_161154187.1">
    <property type="nucleotide sequence ID" value="NZ_WEKT01000008.1"/>
</dbReference>
<organism evidence="8 9">
    <name type="scientific">Vibrio eleionomae</name>
    <dbReference type="NCBI Taxonomy" id="2653505"/>
    <lineage>
        <taxon>Bacteria</taxon>
        <taxon>Pseudomonadati</taxon>
        <taxon>Pseudomonadota</taxon>
        <taxon>Gammaproteobacteria</taxon>
        <taxon>Vibrionales</taxon>
        <taxon>Vibrionaceae</taxon>
        <taxon>Vibrio</taxon>
    </lineage>
</organism>
<keyword evidence="4 6" id="KW-1133">Transmembrane helix</keyword>
<feature type="transmembrane region" description="Helical" evidence="6">
    <location>
        <begin position="101"/>
        <end position="125"/>
    </location>
</feature>
<dbReference type="PANTHER" id="PTHR35007">
    <property type="entry name" value="INTEGRAL MEMBRANE PROTEIN-RELATED"/>
    <property type="match status" value="1"/>
</dbReference>
<comment type="caution">
    <text evidence="8">The sequence shown here is derived from an EMBL/GenBank/DDBJ whole genome shotgun (WGS) entry which is preliminary data.</text>
</comment>
<dbReference type="PANTHER" id="PTHR35007:SF2">
    <property type="entry name" value="PILUS ASSEMBLE PROTEIN"/>
    <property type="match status" value="1"/>
</dbReference>
<keyword evidence="3 6" id="KW-0812">Transmembrane</keyword>
<sequence>MNEQAFMLIGVGLICLAIGILLLGLHWRTRQISLAERLNVIHHETSALDDAIARNQGESWFERYPLLVQFSSMGNHLSGTQTDRMKTHRLLAMAGFHDRRYIGLFTFGKYALGVLSVALFLTFGLDSGHRLSMSGLAGSLMLMFLSGFVIEMWLKIRASHRGQRLSDNLPDALDLMVICAEAGLPLARILQVVSKELAFSAPEVAQELGYTQMEMQILSDRRRALLNLAERCGVDNISAMVATLVQAERYGTPLSQALKTISEESRKALVLELEEKTGKLPAQLSVPLMTLILPPVIAMMGAPAMVRIVRILAN</sequence>
<reference evidence="8 9" key="1">
    <citation type="submission" date="2019-10" db="EMBL/GenBank/DDBJ databases">
        <title>Vibrio sp. nov. isolated from a shrimp pond.</title>
        <authorList>
            <person name="Gomez-Gil B."/>
            <person name="Enciso-Ibarra J."/>
            <person name="Enciso-Ibarra K."/>
            <person name="Bolan-Mejia C."/>
        </authorList>
    </citation>
    <scope>NUCLEOTIDE SEQUENCE [LARGE SCALE GENOMIC DNA]</scope>
    <source>
        <strain evidence="8 9">CAIM 722</strain>
    </source>
</reference>
<feature type="transmembrane region" description="Helical" evidence="6">
    <location>
        <begin position="6"/>
        <end position="27"/>
    </location>
</feature>
<evidence type="ECO:0000256" key="5">
    <source>
        <dbReference type="ARBA" id="ARBA00023136"/>
    </source>
</evidence>
<evidence type="ECO:0000256" key="2">
    <source>
        <dbReference type="ARBA" id="ARBA00022475"/>
    </source>
</evidence>
<keyword evidence="9" id="KW-1185">Reference proteome</keyword>
<keyword evidence="5 6" id="KW-0472">Membrane</keyword>
<protein>
    <submittedName>
        <fullName evidence="8">Type II secretion system F family protein</fullName>
    </submittedName>
</protein>
<evidence type="ECO:0000259" key="7">
    <source>
        <dbReference type="Pfam" id="PF00482"/>
    </source>
</evidence>
<evidence type="ECO:0000256" key="6">
    <source>
        <dbReference type="SAM" id="Phobius"/>
    </source>
</evidence>
<evidence type="ECO:0000256" key="3">
    <source>
        <dbReference type="ARBA" id="ARBA00022692"/>
    </source>
</evidence>
<dbReference type="GO" id="GO:0005886">
    <property type="term" value="C:plasma membrane"/>
    <property type="evidence" value="ECO:0007669"/>
    <property type="project" value="UniProtKB-SubCell"/>
</dbReference>
<dbReference type="Pfam" id="PF00482">
    <property type="entry name" value="T2SSF"/>
    <property type="match status" value="1"/>
</dbReference>
<dbReference type="EMBL" id="WEKT01000008">
    <property type="protein sequence ID" value="MZI92888.1"/>
    <property type="molecule type" value="Genomic_DNA"/>
</dbReference>
<evidence type="ECO:0000313" key="8">
    <source>
        <dbReference type="EMBL" id="MZI92888.1"/>
    </source>
</evidence>